<protein>
    <submittedName>
        <fullName evidence="3">TadE/TadG family type IV pilus assembly protein</fullName>
    </submittedName>
</protein>
<dbReference type="Pfam" id="PF07811">
    <property type="entry name" value="TadE"/>
    <property type="match status" value="1"/>
</dbReference>
<name>A0ABV9LLG9_9ACTN</name>
<dbReference type="EMBL" id="JBHSGR010000013">
    <property type="protein sequence ID" value="MFC4694267.1"/>
    <property type="molecule type" value="Genomic_DNA"/>
</dbReference>
<dbReference type="Proteomes" id="UP001596025">
    <property type="component" value="Unassembled WGS sequence"/>
</dbReference>
<comment type="caution">
    <text evidence="3">The sequence shown here is derived from an EMBL/GenBank/DDBJ whole genome shotgun (WGS) entry which is preliminary data.</text>
</comment>
<dbReference type="RefSeq" id="WP_387989026.1">
    <property type="nucleotide sequence ID" value="NZ_JBHSGR010000013.1"/>
</dbReference>
<dbReference type="InterPro" id="IPR012495">
    <property type="entry name" value="TadE-like_dom"/>
</dbReference>
<proteinExistence type="predicted"/>
<evidence type="ECO:0000259" key="2">
    <source>
        <dbReference type="Pfam" id="PF07811"/>
    </source>
</evidence>
<evidence type="ECO:0000313" key="3">
    <source>
        <dbReference type="EMBL" id="MFC4694267.1"/>
    </source>
</evidence>
<organism evidence="3 4">
    <name type="scientific">Geodermatophilus arenarius</name>
    <dbReference type="NCBI Taxonomy" id="1137990"/>
    <lineage>
        <taxon>Bacteria</taxon>
        <taxon>Bacillati</taxon>
        <taxon>Actinomycetota</taxon>
        <taxon>Actinomycetes</taxon>
        <taxon>Geodermatophilales</taxon>
        <taxon>Geodermatophilaceae</taxon>
        <taxon>Geodermatophilus</taxon>
    </lineage>
</organism>
<feature type="transmembrane region" description="Helical" evidence="1">
    <location>
        <begin position="12"/>
        <end position="31"/>
    </location>
</feature>
<feature type="domain" description="TadE-like" evidence="2">
    <location>
        <begin position="10"/>
        <end position="52"/>
    </location>
</feature>
<keyword evidence="1" id="KW-0472">Membrane</keyword>
<evidence type="ECO:0000313" key="4">
    <source>
        <dbReference type="Proteomes" id="UP001596025"/>
    </source>
</evidence>
<reference evidence="4" key="1">
    <citation type="journal article" date="2019" name="Int. J. Syst. Evol. Microbiol.">
        <title>The Global Catalogue of Microorganisms (GCM) 10K type strain sequencing project: providing services to taxonomists for standard genome sequencing and annotation.</title>
        <authorList>
            <consortium name="The Broad Institute Genomics Platform"/>
            <consortium name="The Broad Institute Genome Sequencing Center for Infectious Disease"/>
            <person name="Wu L."/>
            <person name="Ma J."/>
        </authorList>
    </citation>
    <scope>NUCLEOTIDE SEQUENCE [LARGE SCALE GENOMIC DNA]</scope>
    <source>
        <strain evidence="4">CCUG 62763</strain>
    </source>
</reference>
<evidence type="ECO:0000256" key="1">
    <source>
        <dbReference type="SAM" id="Phobius"/>
    </source>
</evidence>
<gene>
    <name evidence="3" type="ORF">ACFO3M_12790</name>
</gene>
<keyword evidence="1" id="KW-1133">Transmembrane helix</keyword>
<sequence length="131" mass="13730">MRKRLQRERGASVVEFALIVPLLMILVLGIVEFGHAFQVQGTLSAAAREGARVMALQSNPAAARAAVRDAAPTLDPAITDAQIAITPAACPMTATTTANVRVTISYPMPFLTGFFGADVDLTGTGVMRCNG</sequence>
<keyword evidence="4" id="KW-1185">Reference proteome</keyword>
<accession>A0ABV9LLG9</accession>
<keyword evidence="1" id="KW-0812">Transmembrane</keyword>